<accession>A0ABV6GH83</accession>
<evidence type="ECO:0000313" key="2">
    <source>
        <dbReference type="Proteomes" id="UP001589854"/>
    </source>
</evidence>
<dbReference type="Proteomes" id="UP001589854">
    <property type="component" value="Unassembled WGS sequence"/>
</dbReference>
<dbReference type="EMBL" id="JBHLVO010000011">
    <property type="protein sequence ID" value="MFC0272529.1"/>
    <property type="molecule type" value="Genomic_DNA"/>
</dbReference>
<dbReference type="RefSeq" id="WP_378934945.1">
    <property type="nucleotide sequence ID" value="NZ_JBHLVO010000011.1"/>
</dbReference>
<keyword evidence="2" id="KW-1185">Reference proteome</keyword>
<gene>
    <name evidence="1" type="ORF">ACFFIX_13905</name>
</gene>
<reference evidence="1 2" key="1">
    <citation type="submission" date="2024-09" db="EMBL/GenBank/DDBJ databases">
        <authorList>
            <person name="Sun Q."/>
            <person name="Mori K."/>
        </authorList>
    </citation>
    <scope>NUCLEOTIDE SEQUENCE [LARGE SCALE GENOMIC DNA]</scope>
    <source>
        <strain evidence="1 2">CCM 7228</strain>
    </source>
</reference>
<sequence length="46" mass="5272">MKGRSFLLKELDEEGDMVFGGEFSVTVLTKCICDVNRMFRLDNEVV</sequence>
<proteinExistence type="predicted"/>
<name>A0ABV6GH83_9BACI</name>
<evidence type="ECO:0000313" key="1">
    <source>
        <dbReference type="EMBL" id="MFC0272529.1"/>
    </source>
</evidence>
<comment type="caution">
    <text evidence="1">The sequence shown here is derived from an EMBL/GenBank/DDBJ whole genome shotgun (WGS) entry which is preliminary data.</text>
</comment>
<protein>
    <submittedName>
        <fullName evidence="1">Uncharacterized protein</fullName>
    </submittedName>
</protein>
<organism evidence="1 2">
    <name type="scientific">Metabacillus herbersteinensis</name>
    <dbReference type="NCBI Taxonomy" id="283816"/>
    <lineage>
        <taxon>Bacteria</taxon>
        <taxon>Bacillati</taxon>
        <taxon>Bacillota</taxon>
        <taxon>Bacilli</taxon>
        <taxon>Bacillales</taxon>
        <taxon>Bacillaceae</taxon>
        <taxon>Metabacillus</taxon>
    </lineage>
</organism>